<evidence type="ECO:0000256" key="5">
    <source>
        <dbReference type="ARBA" id="ARBA00022801"/>
    </source>
</evidence>
<feature type="compositionally biased region" description="Polar residues" evidence="7">
    <location>
        <begin position="340"/>
        <end position="350"/>
    </location>
</feature>
<evidence type="ECO:0000256" key="3">
    <source>
        <dbReference type="ARBA" id="ARBA00022722"/>
    </source>
</evidence>
<dbReference type="CDD" id="cd09274">
    <property type="entry name" value="RNase_HI_RT_Ty3"/>
    <property type="match status" value="1"/>
</dbReference>
<keyword evidence="10" id="KW-1185">Reference proteome</keyword>
<feature type="non-terminal residue" evidence="9">
    <location>
        <position position="386"/>
    </location>
</feature>
<proteinExistence type="predicted"/>
<keyword evidence="2" id="KW-0548">Nucleotidyltransferase</keyword>
<evidence type="ECO:0000259" key="8">
    <source>
        <dbReference type="Pfam" id="PF17917"/>
    </source>
</evidence>
<evidence type="ECO:0000256" key="7">
    <source>
        <dbReference type="SAM" id="MobiDB-lite"/>
    </source>
</evidence>
<dbReference type="EMBL" id="KK116188">
    <property type="protein sequence ID" value="KFM67025.1"/>
    <property type="molecule type" value="Genomic_DNA"/>
</dbReference>
<keyword evidence="4" id="KW-0255">Endonuclease</keyword>
<dbReference type="Pfam" id="PF17917">
    <property type="entry name" value="RT_RNaseH"/>
    <property type="match status" value="1"/>
</dbReference>
<organism evidence="9 10">
    <name type="scientific">Stegodyphus mimosarum</name>
    <name type="common">African social velvet spider</name>
    <dbReference type="NCBI Taxonomy" id="407821"/>
    <lineage>
        <taxon>Eukaryota</taxon>
        <taxon>Metazoa</taxon>
        <taxon>Ecdysozoa</taxon>
        <taxon>Arthropoda</taxon>
        <taxon>Chelicerata</taxon>
        <taxon>Arachnida</taxon>
        <taxon>Araneae</taxon>
        <taxon>Araneomorphae</taxon>
        <taxon>Entelegynae</taxon>
        <taxon>Eresoidea</taxon>
        <taxon>Eresidae</taxon>
        <taxon>Stegodyphus</taxon>
    </lineage>
</organism>
<dbReference type="InterPro" id="IPR050951">
    <property type="entry name" value="Retrovirus_Pol_polyprotein"/>
</dbReference>
<evidence type="ECO:0000256" key="4">
    <source>
        <dbReference type="ARBA" id="ARBA00022759"/>
    </source>
</evidence>
<dbReference type="PANTHER" id="PTHR37984">
    <property type="entry name" value="PROTEIN CBG26694"/>
    <property type="match status" value="1"/>
</dbReference>
<feature type="domain" description="Reverse transcriptase RNase H-like" evidence="8">
    <location>
        <begin position="31"/>
        <end position="128"/>
    </location>
</feature>
<dbReference type="GO" id="GO:0003964">
    <property type="term" value="F:RNA-directed DNA polymerase activity"/>
    <property type="evidence" value="ECO:0007669"/>
    <property type="project" value="UniProtKB-KW"/>
</dbReference>
<gene>
    <name evidence="9" type="ORF">X975_11717</name>
</gene>
<accession>A0A087TPI6</accession>
<evidence type="ECO:0000313" key="9">
    <source>
        <dbReference type="EMBL" id="KFM67025.1"/>
    </source>
</evidence>
<dbReference type="GO" id="GO:0004519">
    <property type="term" value="F:endonuclease activity"/>
    <property type="evidence" value="ECO:0007669"/>
    <property type="project" value="UniProtKB-KW"/>
</dbReference>
<name>A0A087TPI6_STEMI</name>
<dbReference type="PANTHER" id="PTHR37984:SF5">
    <property type="entry name" value="PROTEIN NYNRIN-LIKE"/>
    <property type="match status" value="1"/>
</dbReference>
<evidence type="ECO:0000256" key="6">
    <source>
        <dbReference type="ARBA" id="ARBA00022918"/>
    </source>
</evidence>
<evidence type="ECO:0000313" key="10">
    <source>
        <dbReference type="Proteomes" id="UP000054359"/>
    </source>
</evidence>
<dbReference type="OrthoDB" id="6433871at2759"/>
<dbReference type="STRING" id="407821.A0A087TPI6"/>
<keyword evidence="6" id="KW-0695">RNA-directed DNA polymerase</keyword>
<dbReference type="Gene3D" id="3.30.70.270">
    <property type="match status" value="1"/>
</dbReference>
<feature type="region of interest" description="Disordered" evidence="7">
    <location>
        <begin position="329"/>
        <end position="386"/>
    </location>
</feature>
<evidence type="ECO:0000256" key="2">
    <source>
        <dbReference type="ARBA" id="ARBA00022695"/>
    </source>
</evidence>
<sequence length="386" mass="44110">MFSWSAEANLAFQKLKDALTEAPVLKFPEADKGLEISADASDSAIGAVISQNGQPVAFFRRALNETQGNYSATERETLSVLSAVHKFRVFFGSSPVPVYTDHAAVTRLYSGKNLSPRLIRWALKLQEYNLIIKHTPGKENVVADALSIINLDENGNTVKIAMLTSKVLDSRETEIAEEFKMSDIQNLIREATGNIEMAQRKQKLYYDKKRRGVKYSVGDEVLKLKHNLSNAPEEKVGKFFPRFEGPFIIEKVTQAVVILKKMRGKELLRMWIRLSHFIIETKWQYLKIFSRIRGNLMSRKMYLSENSKNQLQWHQKDRKRKLTLNKVRTKNVDSKERLTMQVSRPTNGPTSRPRDESRMGKESPRWPKEVQNIGEVPEKQAASVAA</sequence>
<protein>
    <submittedName>
        <fullName evidence="9">Retrovirus-related Pol polyprotein from transposon 17.6</fullName>
    </submittedName>
</protein>
<feature type="compositionally biased region" description="Basic and acidic residues" evidence="7">
    <location>
        <begin position="352"/>
        <end position="368"/>
    </location>
</feature>
<evidence type="ECO:0000256" key="1">
    <source>
        <dbReference type="ARBA" id="ARBA00022679"/>
    </source>
</evidence>
<keyword evidence="3" id="KW-0540">Nuclease</keyword>
<reference evidence="9 10" key="1">
    <citation type="submission" date="2013-11" db="EMBL/GenBank/DDBJ databases">
        <title>Genome sequencing of Stegodyphus mimosarum.</title>
        <authorList>
            <person name="Bechsgaard J."/>
        </authorList>
    </citation>
    <scope>NUCLEOTIDE SEQUENCE [LARGE SCALE GENOMIC DNA]</scope>
</reference>
<dbReference type="Proteomes" id="UP000054359">
    <property type="component" value="Unassembled WGS sequence"/>
</dbReference>
<dbReference type="GO" id="GO:0016787">
    <property type="term" value="F:hydrolase activity"/>
    <property type="evidence" value="ECO:0007669"/>
    <property type="project" value="UniProtKB-KW"/>
</dbReference>
<keyword evidence="5" id="KW-0378">Hydrolase</keyword>
<dbReference type="SUPFAM" id="SSF56672">
    <property type="entry name" value="DNA/RNA polymerases"/>
    <property type="match status" value="1"/>
</dbReference>
<dbReference type="InterPro" id="IPR041373">
    <property type="entry name" value="RT_RNaseH"/>
</dbReference>
<dbReference type="AlphaFoldDB" id="A0A087TPI6"/>
<dbReference type="InterPro" id="IPR043128">
    <property type="entry name" value="Rev_trsase/Diguanyl_cyclase"/>
</dbReference>
<dbReference type="InterPro" id="IPR043502">
    <property type="entry name" value="DNA/RNA_pol_sf"/>
</dbReference>
<keyword evidence="1" id="KW-0808">Transferase</keyword>